<sequence length="64" mass="7623">MYVTHCDGKVFTVTDTKQFIRHLETCKESRYLPGYFFDQDSRSFKVSDYPGSKALTRTEIYERE</sequence>
<evidence type="ECO:0000313" key="1">
    <source>
        <dbReference type="EMBL" id="DAE22032.1"/>
    </source>
</evidence>
<dbReference type="EMBL" id="BK015724">
    <property type="protein sequence ID" value="DAE22032.1"/>
    <property type="molecule type" value="Genomic_DNA"/>
</dbReference>
<organism evidence="1">
    <name type="scientific">Podoviridae sp. ctRnx2</name>
    <dbReference type="NCBI Taxonomy" id="2826555"/>
    <lineage>
        <taxon>Viruses</taxon>
        <taxon>Duplodnaviria</taxon>
        <taxon>Heunggongvirae</taxon>
        <taxon>Uroviricota</taxon>
        <taxon>Caudoviricetes</taxon>
    </lineage>
</organism>
<protein>
    <submittedName>
        <fullName evidence="1">Uncharacterized protein</fullName>
    </submittedName>
</protein>
<reference evidence="1" key="1">
    <citation type="journal article" date="2021" name="Proc. Natl. Acad. Sci. U.S.A.">
        <title>A Catalog of Tens of Thousands of Viruses from Human Metagenomes Reveals Hidden Associations with Chronic Diseases.</title>
        <authorList>
            <person name="Tisza M.J."/>
            <person name="Buck C.B."/>
        </authorList>
    </citation>
    <scope>NUCLEOTIDE SEQUENCE</scope>
    <source>
        <strain evidence="1">CtRnx2</strain>
    </source>
</reference>
<proteinExistence type="predicted"/>
<name>A0A8S5QSG7_9CAUD</name>
<accession>A0A8S5QSG7</accession>